<feature type="domain" description="ABC transmembrane type-1" evidence="8">
    <location>
        <begin position="66"/>
        <end position="277"/>
    </location>
</feature>
<dbReference type="InterPro" id="IPR000515">
    <property type="entry name" value="MetI-like"/>
</dbReference>
<evidence type="ECO:0000256" key="7">
    <source>
        <dbReference type="RuleBase" id="RU363032"/>
    </source>
</evidence>
<evidence type="ECO:0000256" key="5">
    <source>
        <dbReference type="ARBA" id="ARBA00022989"/>
    </source>
</evidence>
<name>A0A6G4A561_9BACL</name>
<sequence>MVKQRSAFYLMTIPALILFFSFHTIPVIQGILYSFTNWDGFSQSYAFIGLKNYMNIFKDSNVLNSYLFSFKFAIVTTILVNALSLLIALGLNSKIKLKSFFRGVYFLPNVLSVLIVGYIFNYLFSNVFPLWGEKLGIEVLSSNLLGDLNYAWLGIVFVVVWQSIAFNSILYLAGLQTISQDIYEASNLDGASKWKEFWSITFPLIAPFFTINMVLSMKSFLQVFDQVIALTGGGPGRVTQSIALLIYTGGFQGQEFAYQSANSVIYFIVIIVISFLQIKFLQKREMDM</sequence>
<dbReference type="Pfam" id="PF00528">
    <property type="entry name" value="BPD_transp_1"/>
    <property type="match status" value="1"/>
</dbReference>
<evidence type="ECO:0000256" key="1">
    <source>
        <dbReference type="ARBA" id="ARBA00004651"/>
    </source>
</evidence>
<feature type="transmembrane region" description="Helical" evidence="7">
    <location>
        <begin position="7"/>
        <end position="32"/>
    </location>
</feature>
<evidence type="ECO:0000256" key="3">
    <source>
        <dbReference type="ARBA" id="ARBA00022475"/>
    </source>
</evidence>
<comment type="similarity">
    <text evidence="7">Belongs to the binding-protein-dependent transport system permease family.</text>
</comment>
<evidence type="ECO:0000256" key="4">
    <source>
        <dbReference type="ARBA" id="ARBA00022692"/>
    </source>
</evidence>
<dbReference type="AlphaFoldDB" id="A0A6G4A561"/>
<keyword evidence="6 7" id="KW-0472">Membrane</keyword>
<feature type="transmembrane region" description="Helical" evidence="7">
    <location>
        <begin position="150"/>
        <end position="175"/>
    </location>
</feature>
<feature type="transmembrane region" description="Helical" evidence="7">
    <location>
        <begin position="264"/>
        <end position="281"/>
    </location>
</feature>
<keyword evidence="2 7" id="KW-0813">Transport</keyword>
<dbReference type="Gene3D" id="1.10.3720.10">
    <property type="entry name" value="MetI-like"/>
    <property type="match status" value="1"/>
</dbReference>
<dbReference type="RefSeq" id="WP_163953440.1">
    <property type="nucleotide sequence ID" value="NZ_JAAIKC010000019.1"/>
</dbReference>
<keyword evidence="5 7" id="KW-1133">Transmembrane helix</keyword>
<comment type="caution">
    <text evidence="9">The sequence shown here is derived from an EMBL/GenBank/DDBJ whole genome shotgun (WGS) entry which is preliminary data.</text>
</comment>
<feature type="transmembrane region" description="Helical" evidence="7">
    <location>
        <begin position="196"/>
        <end position="215"/>
    </location>
</feature>
<dbReference type="InterPro" id="IPR035906">
    <property type="entry name" value="MetI-like_sf"/>
</dbReference>
<dbReference type="GO" id="GO:0055085">
    <property type="term" value="P:transmembrane transport"/>
    <property type="evidence" value="ECO:0007669"/>
    <property type="project" value="InterPro"/>
</dbReference>
<dbReference type="PANTHER" id="PTHR30193">
    <property type="entry name" value="ABC TRANSPORTER PERMEASE PROTEIN"/>
    <property type="match status" value="1"/>
</dbReference>
<protein>
    <submittedName>
        <fullName evidence="9">Sugar ABC transporter permease</fullName>
    </submittedName>
</protein>
<dbReference type="SUPFAM" id="SSF161098">
    <property type="entry name" value="MetI-like"/>
    <property type="match status" value="1"/>
</dbReference>
<keyword evidence="3" id="KW-1003">Cell membrane</keyword>
<keyword evidence="4 7" id="KW-0812">Transmembrane</keyword>
<gene>
    <name evidence="9" type="ORF">GK047_26610</name>
</gene>
<evidence type="ECO:0000256" key="6">
    <source>
        <dbReference type="ARBA" id="ARBA00023136"/>
    </source>
</evidence>
<evidence type="ECO:0000256" key="2">
    <source>
        <dbReference type="ARBA" id="ARBA00022448"/>
    </source>
</evidence>
<dbReference type="EMBL" id="JAAIKC010000019">
    <property type="protein sequence ID" value="NEW09512.1"/>
    <property type="molecule type" value="Genomic_DNA"/>
</dbReference>
<feature type="transmembrane region" description="Helical" evidence="7">
    <location>
        <begin position="68"/>
        <end position="91"/>
    </location>
</feature>
<dbReference type="GO" id="GO:0005886">
    <property type="term" value="C:plasma membrane"/>
    <property type="evidence" value="ECO:0007669"/>
    <property type="project" value="UniProtKB-SubCell"/>
</dbReference>
<feature type="transmembrane region" description="Helical" evidence="7">
    <location>
        <begin position="103"/>
        <end position="124"/>
    </location>
</feature>
<dbReference type="CDD" id="cd06261">
    <property type="entry name" value="TM_PBP2"/>
    <property type="match status" value="1"/>
</dbReference>
<dbReference type="PANTHER" id="PTHR30193:SF37">
    <property type="entry name" value="INNER MEMBRANE ABC TRANSPORTER PERMEASE PROTEIN YCJO"/>
    <property type="match status" value="1"/>
</dbReference>
<evidence type="ECO:0000259" key="8">
    <source>
        <dbReference type="PROSITE" id="PS50928"/>
    </source>
</evidence>
<dbReference type="PROSITE" id="PS50928">
    <property type="entry name" value="ABC_TM1"/>
    <property type="match status" value="1"/>
</dbReference>
<organism evidence="9">
    <name type="scientific">Paenibacillus sp. SYP-B3998</name>
    <dbReference type="NCBI Taxonomy" id="2678564"/>
    <lineage>
        <taxon>Bacteria</taxon>
        <taxon>Bacillati</taxon>
        <taxon>Bacillota</taxon>
        <taxon>Bacilli</taxon>
        <taxon>Bacillales</taxon>
        <taxon>Paenibacillaceae</taxon>
        <taxon>Paenibacillus</taxon>
    </lineage>
</organism>
<dbReference type="InterPro" id="IPR051393">
    <property type="entry name" value="ABC_transporter_permease"/>
</dbReference>
<evidence type="ECO:0000313" key="9">
    <source>
        <dbReference type="EMBL" id="NEW09512.1"/>
    </source>
</evidence>
<proteinExistence type="inferred from homology"/>
<accession>A0A6G4A561</accession>
<reference evidence="9" key="1">
    <citation type="submission" date="2020-02" db="EMBL/GenBank/DDBJ databases">
        <authorList>
            <person name="Shen X.-R."/>
            <person name="Zhang Y.-X."/>
        </authorList>
    </citation>
    <scope>NUCLEOTIDE SEQUENCE</scope>
    <source>
        <strain evidence="9">SYP-B3998</strain>
    </source>
</reference>
<comment type="subcellular location">
    <subcellularLocation>
        <location evidence="1 7">Cell membrane</location>
        <topology evidence="1 7">Multi-pass membrane protein</topology>
    </subcellularLocation>
</comment>